<comment type="caution">
    <text evidence="1">The sequence shown here is derived from an EMBL/GenBank/DDBJ whole genome shotgun (WGS) entry which is preliminary data.</text>
</comment>
<dbReference type="AlphaFoldDB" id="X1PU26"/>
<dbReference type="EMBL" id="BARV01027170">
    <property type="protein sequence ID" value="GAI34374.1"/>
    <property type="molecule type" value="Genomic_DNA"/>
</dbReference>
<protein>
    <submittedName>
        <fullName evidence="1">Uncharacterized protein</fullName>
    </submittedName>
</protein>
<accession>X1PU26</accession>
<reference evidence="1" key="1">
    <citation type="journal article" date="2014" name="Front. Microbiol.">
        <title>High frequency of phylogenetically diverse reductive dehalogenase-homologous genes in deep subseafloor sedimentary metagenomes.</title>
        <authorList>
            <person name="Kawai M."/>
            <person name="Futagami T."/>
            <person name="Toyoda A."/>
            <person name="Takaki Y."/>
            <person name="Nishi S."/>
            <person name="Hori S."/>
            <person name="Arai W."/>
            <person name="Tsubouchi T."/>
            <person name="Morono Y."/>
            <person name="Uchiyama I."/>
            <person name="Ito T."/>
            <person name="Fujiyama A."/>
            <person name="Inagaki F."/>
            <person name="Takami H."/>
        </authorList>
    </citation>
    <scope>NUCLEOTIDE SEQUENCE</scope>
    <source>
        <strain evidence="1">Expedition CK06-06</strain>
    </source>
</reference>
<name>X1PU26_9ZZZZ</name>
<organism evidence="1">
    <name type="scientific">marine sediment metagenome</name>
    <dbReference type="NCBI Taxonomy" id="412755"/>
    <lineage>
        <taxon>unclassified sequences</taxon>
        <taxon>metagenomes</taxon>
        <taxon>ecological metagenomes</taxon>
    </lineage>
</organism>
<evidence type="ECO:0000313" key="1">
    <source>
        <dbReference type="EMBL" id="GAI34374.1"/>
    </source>
</evidence>
<sequence>MAKIFFPQYAKGRKEGINLVIGKSILEHIKMIDGIEIDSECD</sequence>
<feature type="non-terminal residue" evidence="1">
    <location>
        <position position="42"/>
    </location>
</feature>
<gene>
    <name evidence="1" type="ORF">S06H3_43765</name>
</gene>
<proteinExistence type="predicted"/>